<feature type="region of interest" description="Disordered" evidence="10">
    <location>
        <begin position="223"/>
        <end position="255"/>
    </location>
</feature>
<dbReference type="InterPro" id="IPR027417">
    <property type="entry name" value="P-loop_NTPase"/>
</dbReference>
<accession>G0U8E4</accession>
<dbReference type="Pfam" id="PF00580">
    <property type="entry name" value="UvrD-helicase"/>
    <property type="match status" value="1"/>
</dbReference>
<comment type="catalytic activity">
    <reaction evidence="6">
        <text>Couples ATP hydrolysis with the unwinding of duplex DNA by translocating in the 3'-5' direction.</text>
        <dbReference type="EC" id="5.6.2.4"/>
    </reaction>
</comment>
<dbReference type="FunFam" id="3.40.50.300:FF:004046">
    <property type="entry name" value="ATP-dependent DNA helicase, putative"/>
    <property type="match status" value="1"/>
</dbReference>
<evidence type="ECO:0000256" key="2">
    <source>
        <dbReference type="ARBA" id="ARBA00022801"/>
    </source>
</evidence>
<dbReference type="EC" id="5.6.2.4" evidence="7"/>
<dbReference type="GO" id="GO:0016787">
    <property type="term" value="F:hydrolase activity"/>
    <property type="evidence" value="ECO:0007669"/>
    <property type="project" value="UniProtKB-UniRule"/>
</dbReference>
<feature type="compositionally biased region" description="Polar residues" evidence="10">
    <location>
        <begin position="228"/>
        <end position="255"/>
    </location>
</feature>
<dbReference type="GO" id="GO:0003677">
    <property type="term" value="F:DNA binding"/>
    <property type="evidence" value="ECO:0007669"/>
    <property type="project" value="InterPro"/>
</dbReference>
<proteinExistence type="predicted"/>
<dbReference type="PANTHER" id="PTHR11070:SF2">
    <property type="entry name" value="ATP-DEPENDENT DNA HELICASE SRS2"/>
    <property type="match status" value="1"/>
</dbReference>
<gene>
    <name evidence="13" type="ORF">TVY486_1113520</name>
</gene>
<keyword evidence="5" id="KW-0413">Isomerase</keyword>
<dbReference type="GO" id="GO:0005524">
    <property type="term" value="F:ATP binding"/>
    <property type="evidence" value="ECO:0007669"/>
    <property type="project" value="UniProtKB-UniRule"/>
</dbReference>
<organism evidence="13">
    <name type="scientific">Trypanosoma vivax (strain Y486)</name>
    <dbReference type="NCBI Taxonomy" id="1055687"/>
    <lineage>
        <taxon>Eukaryota</taxon>
        <taxon>Discoba</taxon>
        <taxon>Euglenozoa</taxon>
        <taxon>Kinetoplastea</taxon>
        <taxon>Metakinetoplastina</taxon>
        <taxon>Trypanosomatida</taxon>
        <taxon>Trypanosomatidae</taxon>
        <taxon>Trypanosoma</taxon>
        <taxon>Duttonella</taxon>
    </lineage>
</organism>
<evidence type="ECO:0000256" key="9">
    <source>
        <dbReference type="PROSITE-ProRule" id="PRU00560"/>
    </source>
</evidence>
<dbReference type="InterPro" id="IPR014017">
    <property type="entry name" value="DNA_helicase_UvrD-like_C"/>
</dbReference>
<keyword evidence="4 9" id="KW-0067">ATP-binding</keyword>
<feature type="domain" description="UvrD-like helicase C-terminal" evidence="12">
    <location>
        <begin position="334"/>
        <end position="612"/>
    </location>
</feature>
<evidence type="ECO:0000256" key="8">
    <source>
        <dbReference type="ARBA" id="ARBA00048988"/>
    </source>
</evidence>
<dbReference type="GO" id="GO:0000725">
    <property type="term" value="P:recombinational repair"/>
    <property type="evidence" value="ECO:0007669"/>
    <property type="project" value="TreeGrafter"/>
</dbReference>
<evidence type="ECO:0000256" key="5">
    <source>
        <dbReference type="ARBA" id="ARBA00023235"/>
    </source>
</evidence>
<keyword evidence="2 9" id="KW-0378">Hydrolase</keyword>
<evidence type="ECO:0000256" key="6">
    <source>
        <dbReference type="ARBA" id="ARBA00034617"/>
    </source>
</evidence>
<keyword evidence="1 9" id="KW-0547">Nucleotide-binding</keyword>
<evidence type="ECO:0000256" key="1">
    <source>
        <dbReference type="ARBA" id="ARBA00022741"/>
    </source>
</evidence>
<dbReference type="SUPFAM" id="SSF52540">
    <property type="entry name" value="P-loop containing nucleoside triphosphate hydrolases"/>
    <property type="match status" value="2"/>
</dbReference>
<name>G0U8E4_TRYVY</name>
<dbReference type="Pfam" id="PF13361">
    <property type="entry name" value="UvrD_C"/>
    <property type="match status" value="2"/>
</dbReference>
<protein>
    <recommendedName>
        <fullName evidence="7">DNA 3'-5' helicase</fullName>
        <ecNumber evidence="7">5.6.2.4</ecNumber>
    </recommendedName>
</protein>
<evidence type="ECO:0000256" key="10">
    <source>
        <dbReference type="SAM" id="MobiDB-lite"/>
    </source>
</evidence>
<evidence type="ECO:0000256" key="3">
    <source>
        <dbReference type="ARBA" id="ARBA00022806"/>
    </source>
</evidence>
<dbReference type="VEuPathDB" id="TriTrypDB:TvY486_1113520"/>
<dbReference type="AlphaFoldDB" id="G0U8E4"/>
<dbReference type="Gene3D" id="1.10.486.10">
    <property type="entry name" value="PCRA, domain 4"/>
    <property type="match status" value="1"/>
</dbReference>
<dbReference type="InterPro" id="IPR014016">
    <property type="entry name" value="UvrD-like_ATP-bd"/>
</dbReference>
<dbReference type="PROSITE" id="PS51198">
    <property type="entry name" value="UVRD_HELICASE_ATP_BIND"/>
    <property type="match status" value="1"/>
</dbReference>
<comment type="catalytic activity">
    <reaction evidence="8">
        <text>ATP + H2O = ADP + phosphate + H(+)</text>
        <dbReference type="Rhea" id="RHEA:13065"/>
        <dbReference type="ChEBI" id="CHEBI:15377"/>
        <dbReference type="ChEBI" id="CHEBI:15378"/>
        <dbReference type="ChEBI" id="CHEBI:30616"/>
        <dbReference type="ChEBI" id="CHEBI:43474"/>
        <dbReference type="ChEBI" id="CHEBI:456216"/>
        <dbReference type="EC" id="5.6.2.4"/>
    </reaction>
</comment>
<dbReference type="CDD" id="cd17932">
    <property type="entry name" value="DEXQc_UvrD"/>
    <property type="match status" value="1"/>
</dbReference>
<evidence type="ECO:0000256" key="7">
    <source>
        <dbReference type="ARBA" id="ARBA00034808"/>
    </source>
</evidence>
<dbReference type="EMBL" id="HE573027">
    <property type="protein sequence ID" value="CCC53868.1"/>
    <property type="molecule type" value="Genomic_DNA"/>
</dbReference>
<evidence type="ECO:0000256" key="4">
    <source>
        <dbReference type="ARBA" id="ARBA00022840"/>
    </source>
</evidence>
<dbReference type="InterPro" id="IPR000212">
    <property type="entry name" value="DNA_helicase_UvrD/REP"/>
</dbReference>
<dbReference type="PROSITE" id="PS51217">
    <property type="entry name" value="UVRD_HELICASE_CTER"/>
    <property type="match status" value="1"/>
</dbReference>
<evidence type="ECO:0000259" key="11">
    <source>
        <dbReference type="PROSITE" id="PS51198"/>
    </source>
</evidence>
<dbReference type="GO" id="GO:0005634">
    <property type="term" value="C:nucleus"/>
    <property type="evidence" value="ECO:0007669"/>
    <property type="project" value="TreeGrafter"/>
</dbReference>
<dbReference type="PANTHER" id="PTHR11070">
    <property type="entry name" value="UVRD / RECB / PCRA DNA HELICASE FAMILY MEMBER"/>
    <property type="match status" value="1"/>
</dbReference>
<dbReference type="Gene3D" id="3.40.50.300">
    <property type="entry name" value="P-loop containing nucleotide triphosphate hydrolases"/>
    <property type="match status" value="4"/>
</dbReference>
<feature type="domain" description="UvrD-like helicase ATP-binding" evidence="11">
    <location>
        <begin position="29"/>
        <end position="339"/>
    </location>
</feature>
<reference evidence="13" key="1">
    <citation type="journal article" date="2012" name="Proc. Natl. Acad. Sci. U.S.A.">
        <title>Antigenic diversity is generated by distinct evolutionary mechanisms in African trypanosome species.</title>
        <authorList>
            <person name="Jackson A.P."/>
            <person name="Berry A."/>
            <person name="Aslett M."/>
            <person name="Allison H.C."/>
            <person name="Burton P."/>
            <person name="Vavrova-Anderson J."/>
            <person name="Brown R."/>
            <person name="Browne H."/>
            <person name="Corton N."/>
            <person name="Hauser H."/>
            <person name="Gamble J."/>
            <person name="Gilderthorp R."/>
            <person name="Marcello L."/>
            <person name="McQuillan J."/>
            <person name="Otto T.D."/>
            <person name="Quail M.A."/>
            <person name="Sanders M.J."/>
            <person name="van Tonder A."/>
            <person name="Ginger M.L."/>
            <person name="Field M.C."/>
            <person name="Barry J.D."/>
            <person name="Hertz-Fowler C."/>
            <person name="Berriman M."/>
        </authorList>
    </citation>
    <scope>NUCLEOTIDE SEQUENCE</scope>
    <source>
        <strain evidence="13">Y486</strain>
    </source>
</reference>
<evidence type="ECO:0000313" key="13">
    <source>
        <dbReference type="EMBL" id="CCC53868.1"/>
    </source>
</evidence>
<keyword evidence="3 9" id="KW-0347">Helicase</keyword>
<dbReference type="GO" id="GO:0043138">
    <property type="term" value="F:3'-5' DNA helicase activity"/>
    <property type="evidence" value="ECO:0007669"/>
    <property type="project" value="UniProtKB-EC"/>
</dbReference>
<feature type="binding site" evidence="9">
    <location>
        <begin position="50"/>
        <end position="57"/>
    </location>
    <ligand>
        <name>ATP</name>
        <dbReference type="ChEBI" id="CHEBI:30616"/>
    </ligand>
</feature>
<evidence type="ECO:0000259" key="12">
    <source>
        <dbReference type="PROSITE" id="PS51217"/>
    </source>
</evidence>
<sequence>MDAHFFNLRQGGIPGEEQRKELIEKLLSTLDESQRLAVREDPSRPLLIIAGAGSGKTLTMASRIAFLLLIGVPPQNILGLCFSRQAAETLRERVASVLPHSMASLSHQLKLKTFHAFGLECLRRYGCIDLSTEVYDARRQRELAYAVVETHALCYKGVEAVASLIDFVNRAKTKKDMRAGAELDPSRQSAYLFRFYQTMLHDERQAVDFGDLEQLFLKSLRPHRQSETENSNGIGVPSDTNLGESSNNSCQATSTPSPLALQLQSQYTHLVVDEFQDLNEVQLECLALLAGEECRVTCVGDPNQCIYAWRGATTDSFERWRRRFPRAVTMKLETNYRSSAEIVKAVNTLSYVLQRSYKGSCGHSIKLVKCRNASEQLNLLPRVVDETVRERNPKLSYGDIAVLCRTHRTVRGVVSILKNERIPVQELRHGKPNSIAVVRALLSYLRLCVHPHSNVDVECVLREAPNHFAAASATKFIFSLQAEGLQKRRELHSKQGVGRVVGHAAYSHYTILQELVHNGFAHVHERLRTTKSQQKFLRTLIEATTIAHDALGRVYCDVEDVVRNVVTRAGFDEGNAASVKIRPANGRRCTSSATAAPTVAAVSISRMKRSRGAAYRDQIASPHLSDSVDMWEDMDDDDEVGVSILQLLVEACRTVKQQVAAERHAVTSAAIAEKGVGIVECCESHATGTVDGRNSSVSASGDVSGSSDNFGGAMSRPTCSSAVGAATAVDVKDDPYTILQRVIDEFLDLLPSDDFGPLRHPNVAVEQKPCAITVTTVHQAKGKEWPAVIIPCCYEGEFPIDSRSAEEKRVFYVAMSRAMEDLVFMTAERGQAAAARIQEGGYGLDDPEQVEDQQLQLTPYLQPIGHLLETVCMPGENVS</sequence>